<reference evidence="1" key="1">
    <citation type="submission" date="2021-06" db="EMBL/GenBank/DDBJ databases">
        <authorList>
            <person name="Kallberg Y."/>
            <person name="Tangrot J."/>
            <person name="Rosling A."/>
        </authorList>
    </citation>
    <scope>NUCLEOTIDE SEQUENCE</scope>
    <source>
        <strain evidence="1">AU212A</strain>
    </source>
</reference>
<comment type="caution">
    <text evidence="1">The sequence shown here is derived from an EMBL/GenBank/DDBJ whole genome shotgun (WGS) entry which is preliminary data.</text>
</comment>
<organism evidence="1 2">
    <name type="scientific">Scutellospora calospora</name>
    <dbReference type="NCBI Taxonomy" id="85575"/>
    <lineage>
        <taxon>Eukaryota</taxon>
        <taxon>Fungi</taxon>
        <taxon>Fungi incertae sedis</taxon>
        <taxon>Mucoromycota</taxon>
        <taxon>Glomeromycotina</taxon>
        <taxon>Glomeromycetes</taxon>
        <taxon>Diversisporales</taxon>
        <taxon>Gigasporaceae</taxon>
        <taxon>Scutellospora</taxon>
    </lineage>
</organism>
<proteinExistence type="predicted"/>
<gene>
    <name evidence="1" type="ORF">SCALOS_LOCUS9131</name>
</gene>
<sequence>MPRDTQLSDFEKGQIVGMHKLGATMTFIATVLNRDRSAVSRFLTRYREGNVETVIRSGRPLMMTNMDKQNLIDATIHYNDLPLKEILANHDINISPSLARKILHKNGIWGRIATKKPGLSPNQAEARLAWCNAHVNWSTNDWQKVIFSDESSVEIGGCSRKMIVWRMKGDRYKSHFTVPTFRSGRRSIMVWGYFAGDKKGPLVFMKERNGAGAINAQRYVEVLKDHLVPFRHELMAMFGDDIIYQDDNAPIHRARYTREWMNNENINRLPWPAQSPDLNPIENLWKILKDNVQQ</sequence>
<evidence type="ECO:0000313" key="2">
    <source>
        <dbReference type="Proteomes" id="UP000789860"/>
    </source>
</evidence>
<evidence type="ECO:0000313" key="1">
    <source>
        <dbReference type="EMBL" id="CAG8663885.1"/>
    </source>
</evidence>
<dbReference type="EMBL" id="CAJVPM010026890">
    <property type="protein sequence ID" value="CAG8663885.1"/>
    <property type="molecule type" value="Genomic_DNA"/>
</dbReference>
<dbReference type="Proteomes" id="UP000789860">
    <property type="component" value="Unassembled WGS sequence"/>
</dbReference>
<accession>A0ACA9NM20</accession>
<keyword evidence="2" id="KW-1185">Reference proteome</keyword>
<name>A0ACA9NM20_9GLOM</name>
<protein>
    <submittedName>
        <fullName evidence="1">5730_t:CDS:1</fullName>
    </submittedName>
</protein>